<dbReference type="Pfam" id="PF00717">
    <property type="entry name" value="Peptidase_S24"/>
    <property type="match status" value="1"/>
</dbReference>
<dbReference type="EMBL" id="RPFW01000002">
    <property type="protein sequence ID" value="TVZ05063.1"/>
    <property type="molecule type" value="Genomic_DNA"/>
</dbReference>
<comment type="catalytic activity">
    <reaction evidence="12">
        <text>Hydrolysis of Ala-|-Gly bond in repressor LexA.</text>
        <dbReference type="EC" id="3.4.21.88"/>
    </reaction>
</comment>
<evidence type="ECO:0000313" key="17">
    <source>
        <dbReference type="Proteomes" id="UP000460272"/>
    </source>
</evidence>
<feature type="domain" description="Peptidase S24/S26A/S26B/S26C" evidence="14">
    <location>
        <begin position="107"/>
        <end position="223"/>
    </location>
</feature>
<dbReference type="GO" id="GO:0045892">
    <property type="term" value="P:negative regulation of DNA-templated transcription"/>
    <property type="evidence" value="ECO:0007669"/>
    <property type="project" value="UniProtKB-UniRule"/>
</dbReference>
<dbReference type="PANTHER" id="PTHR33516">
    <property type="entry name" value="LEXA REPRESSOR"/>
    <property type="match status" value="1"/>
</dbReference>
<reference evidence="16 17" key="1">
    <citation type="submission" date="2018-11" db="EMBL/GenBank/DDBJ databases">
        <title>Trebonia kvetii gen.nov., sp.nov., a novel acidophilic actinobacterium, and proposal of the new actinobacterial family Treboniaceae fam. nov.</title>
        <authorList>
            <person name="Rapoport D."/>
            <person name="Sagova-Mareckova M."/>
            <person name="Sedlacek I."/>
            <person name="Provaznik J."/>
            <person name="Kralova S."/>
            <person name="Pavlinic D."/>
            <person name="Benes V."/>
            <person name="Kopecky J."/>
        </authorList>
    </citation>
    <scope>NUCLEOTIDE SEQUENCE [LARGE SCALE GENOMIC DNA]</scope>
    <source>
        <strain evidence="16 17">15Tr583</strain>
    </source>
</reference>
<comment type="similarity">
    <text evidence="1 12 13">Belongs to the peptidase S24 family.</text>
</comment>
<keyword evidence="6 12" id="KW-0068">Autocatalytic cleavage</keyword>
<evidence type="ECO:0000256" key="6">
    <source>
        <dbReference type="ARBA" id="ARBA00022813"/>
    </source>
</evidence>
<keyword evidence="5 12" id="KW-0378">Hydrolase</keyword>
<keyword evidence="17" id="KW-1185">Reference proteome</keyword>
<dbReference type="Proteomes" id="UP000460272">
    <property type="component" value="Unassembled WGS sequence"/>
</dbReference>
<dbReference type="InterPro" id="IPR050077">
    <property type="entry name" value="LexA_repressor"/>
</dbReference>
<evidence type="ECO:0000256" key="11">
    <source>
        <dbReference type="ARBA" id="ARBA00023236"/>
    </source>
</evidence>
<feature type="DNA-binding region" description="H-T-H motif" evidence="12">
    <location>
        <begin position="38"/>
        <end position="58"/>
    </location>
</feature>
<evidence type="ECO:0000256" key="9">
    <source>
        <dbReference type="ARBA" id="ARBA00023163"/>
    </source>
</evidence>
<evidence type="ECO:0000256" key="7">
    <source>
        <dbReference type="ARBA" id="ARBA00023015"/>
    </source>
</evidence>
<gene>
    <name evidence="12 16" type="primary">lexA</name>
    <name evidence="16" type="ORF">EAS64_10605</name>
</gene>
<evidence type="ECO:0000256" key="4">
    <source>
        <dbReference type="ARBA" id="ARBA00022763"/>
    </source>
</evidence>
<dbReference type="RefSeq" id="WP_145852769.1">
    <property type="nucleotide sequence ID" value="NZ_RPFW01000002.1"/>
</dbReference>
<feature type="active site" description="For autocatalytic cleavage activity" evidence="12">
    <location>
        <position position="147"/>
    </location>
</feature>
<keyword evidence="2 12" id="KW-0678">Repressor</keyword>
<feature type="domain" description="LexA repressor DNA-binding" evidence="15">
    <location>
        <begin position="13"/>
        <end position="75"/>
    </location>
</feature>
<dbReference type="HAMAP" id="MF_00015">
    <property type="entry name" value="LexA"/>
    <property type="match status" value="1"/>
</dbReference>
<keyword evidence="8 12" id="KW-0238">DNA-binding</keyword>
<comment type="subunit">
    <text evidence="12">Homodimer.</text>
</comment>
<dbReference type="InterPro" id="IPR006199">
    <property type="entry name" value="LexA_DNA-bd_dom"/>
</dbReference>
<feature type="site" description="Cleavage; by autolysis" evidence="12">
    <location>
        <begin position="112"/>
        <end position="113"/>
    </location>
</feature>
<dbReference type="InterPro" id="IPR006200">
    <property type="entry name" value="LexA"/>
</dbReference>
<dbReference type="GO" id="GO:0006508">
    <property type="term" value="P:proteolysis"/>
    <property type="evidence" value="ECO:0007669"/>
    <property type="project" value="InterPro"/>
</dbReference>
<dbReference type="GO" id="GO:0009432">
    <property type="term" value="P:SOS response"/>
    <property type="evidence" value="ECO:0007669"/>
    <property type="project" value="UniProtKB-UniRule"/>
</dbReference>
<dbReference type="InterPro" id="IPR015927">
    <property type="entry name" value="Peptidase_S24_S26A/B/C"/>
</dbReference>
<evidence type="ECO:0000259" key="14">
    <source>
        <dbReference type="Pfam" id="PF00717"/>
    </source>
</evidence>
<keyword evidence="7 12" id="KW-0805">Transcription regulation</keyword>
<dbReference type="InterPro" id="IPR006197">
    <property type="entry name" value="Peptidase_S24_LexA"/>
</dbReference>
<comment type="caution">
    <text evidence="16">The sequence shown here is derived from an EMBL/GenBank/DDBJ whole genome shotgun (WGS) entry which is preliminary data.</text>
</comment>
<protein>
    <recommendedName>
        <fullName evidence="12">LexA repressor</fullName>
        <ecNumber evidence="12">3.4.21.88</ecNumber>
    </recommendedName>
</protein>
<dbReference type="InterPro" id="IPR036286">
    <property type="entry name" value="LexA/Signal_pep-like_sf"/>
</dbReference>
<dbReference type="InterPro" id="IPR036388">
    <property type="entry name" value="WH-like_DNA-bd_sf"/>
</dbReference>
<dbReference type="InterPro" id="IPR036390">
    <property type="entry name" value="WH_DNA-bd_sf"/>
</dbReference>
<evidence type="ECO:0000256" key="8">
    <source>
        <dbReference type="ARBA" id="ARBA00023125"/>
    </source>
</evidence>
<feature type="active site" description="For autocatalytic cleavage activity" evidence="12">
    <location>
        <position position="190"/>
    </location>
</feature>
<keyword evidence="10 12" id="KW-0234">DNA repair</keyword>
<dbReference type="AlphaFoldDB" id="A0A6P2C6C4"/>
<dbReference type="PRINTS" id="PR00726">
    <property type="entry name" value="LEXASERPTASE"/>
</dbReference>
<dbReference type="OrthoDB" id="9802364at2"/>
<dbReference type="CDD" id="cd06529">
    <property type="entry name" value="S24_LexA-like"/>
    <property type="match status" value="1"/>
</dbReference>
<evidence type="ECO:0000256" key="1">
    <source>
        <dbReference type="ARBA" id="ARBA00007484"/>
    </source>
</evidence>
<dbReference type="GO" id="GO:0006281">
    <property type="term" value="P:DNA repair"/>
    <property type="evidence" value="ECO:0007669"/>
    <property type="project" value="UniProtKB-UniRule"/>
</dbReference>
<dbReference type="EC" id="3.4.21.88" evidence="12"/>
<evidence type="ECO:0000313" key="16">
    <source>
        <dbReference type="EMBL" id="TVZ05063.1"/>
    </source>
</evidence>
<evidence type="ECO:0000256" key="3">
    <source>
        <dbReference type="ARBA" id="ARBA00022705"/>
    </source>
</evidence>
<sequence length="229" mass="23831">MGRSGQAGPEGGDLTPRREAIVRFIEEAVQRNGYGPSLREIGAAAGLSSASSVSFQLGKLEEQGIVVREHGRPRTTMLRACPGPGAGHQARGNDPAGGHQMARVPRVGKIAAGAPIMAAEEPDDVLVLPRLLVGYGDLMMLTVAGDSMTGAAIADGDWVVVRRGAGADNGDIVAAMLDSDAGDGAEATVKTFTRRDGHVWLMPHNPVYPPISGDRATIIGKVVAVLRRV</sequence>
<dbReference type="Pfam" id="PF01726">
    <property type="entry name" value="LexA_DNA_bind"/>
    <property type="match status" value="1"/>
</dbReference>
<dbReference type="InterPro" id="IPR039418">
    <property type="entry name" value="LexA-like"/>
</dbReference>
<dbReference type="GO" id="GO:0003677">
    <property type="term" value="F:DNA binding"/>
    <property type="evidence" value="ECO:0007669"/>
    <property type="project" value="UniProtKB-UniRule"/>
</dbReference>
<dbReference type="SUPFAM" id="SSF46785">
    <property type="entry name" value="Winged helix' DNA-binding domain"/>
    <property type="match status" value="1"/>
</dbReference>
<dbReference type="NCBIfam" id="TIGR00498">
    <property type="entry name" value="lexA"/>
    <property type="match status" value="1"/>
</dbReference>
<evidence type="ECO:0000256" key="12">
    <source>
        <dbReference type="HAMAP-Rule" id="MF_00015"/>
    </source>
</evidence>
<evidence type="ECO:0000256" key="5">
    <source>
        <dbReference type="ARBA" id="ARBA00022801"/>
    </source>
</evidence>
<name>A0A6P2C6C4_9ACTN</name>
<evidence type="ECO:0000256" key="2">
    <source>
        <dbReference type="ARBA" id="ARBA00022491"/>
    </source>
</evidence>
<keyword evidence="9 12" id="KW-0804">Transcription</keyword>
<dbReference type="Gene3D" id="1.10.10.10">
    <property type="entry name" value="Winged helix-like DNA-binding domain superfamily/Winged helix DNA-binding domain"/>
    <property type="match status" value="1"/>
</dbReference>
<proteinExistence type="inferred from homology"/>
<keyword evidence="3 12" id="KW-0235">DNA replication</keyword>
<evidence type="ECO:0000256" key="13">
    <source>
        <dbReference type="RuleBase" id="RU003991"/>
    </source>
</evidence>
<dbReference type="GO" id="GO:0006260">
    <property type="term" value="P:DNA replication"/>
    <property type="evidence" value="ECO:0007669"/>
    <property type="project" value="UniProtKB-UniRule"/>
</dbReference>
<dbReference type="Gene3D" id="2.10.109.10">
    <property type="entry name" value="Umud Fragment, subunit A"/>
    <property type="match status" value="1"/>
</dbReference>
<dbReference type="SUPFAM" id="SSF51306">
    <property type="entry name" value="LexA/Signal peptidase"/>
    <property type="match status" value="1"/>
</dbReference>
<keyword evidence="4 12" id="KW-0227">DNA damage</keyword>
<dbReference type="GO" id="GO:0004252">
    <property type="term" value="F:serine-type endopeptidase activity"/>
    <property type="evidence" value="ECO:0007669"/>
    <property type="project" value="UniProtKB-UniRule"/>
</dbReference>
<evidence type="ECO:0000259" key="15">
    <source>
        <dbReference type="Pfam" id="PF01726"/>
    </source>
</evidence>
<dbReference type="PANTHER" id="PTHR33516:SF2">
    <property type="entry name" value="LEXA REPRESSOR-RELATED"/>
    <property type="match status" value="1"/>
</dbReference>
<comment type="function">
    <text evidence="12">Represses a number of genes involved in the response to DNA damage (SOS response), including recA and lexA. In the presence of single-stranded DNA, RecA interacts with LexA causing an autocatalytic cleavage which disrupts the DNA-binding part of LexA, leading to derepression of the SOS regulon and eventually DNA repair.</text>
</comment>
<keyword evidence="11 12" id="KW-0742">SOS response</keyword>
<evidence type="ECO:0000256" key="10">
    <source>
        <dbReference type="ARBA" id="ARBA00023204"/>
    </source>
</evidence>
<organism evidence="16 17">
    <name type="scientific">Trebonia kvetii</name>
    <dbReference type="NCBI Taxonomy" id="2480626"/>
    <lineage>
        <taxon>Bacteria</taxon>
        <taxon>Bacillati</taxon>
        <taxon>Actinomycetota</taxon>
        <taxon>Actinomycetes</taxon>
        <taxon>Streptosporangiales</taxon>
        <taxon>Treboniaceae</taxon>
        <taxon>Trebonia</taxon>
    </lineage>
</organism>
<accession>A0A6P2C6C4</accession>